<organism evidence="2 3">
    <name type="scientific">Mycolicibacterium anyangense</name>
    <dbReference type="NCBI Taxonomy" id="1431246"/>
    <lineage>
        <taxon>Bacteria</taxon>
        <taxon>Bacillati</taxon>
        <taxon>Actinomycetota</taxon>
        <taxon>Actinomycetes</taxon>
        <taxon>Mycobacteriales</taxon>
        <taxon>Mycobacteriaceae</taxon>
        <taxon>Mycolicibacterium</taxon>
    </lineage>
</organism>
<gene>
    <name evidence="2" type="ORF">MANY_31810</name>
</gene>
<dbReference type="EMBL" id="AP022620">
    <property type="protein sequence ID" value="BBZ77844.1"/>
    <property type="molecule type" value="Genomic_DNA"/>
</dbReference>
<dbReference type="Proteomes" id="UP000467249">
    <property type="component" value="Chromosome"/>
</dbReference>
<evidence type="ECO:0000313" key="2">
    <source>
        <dbReference type="EMBL" id="BBZ77844.1"/>
    </source>
</evidence>
<feature type="region of interest" description="Disordered" evidence="1">
    <location>
        <begin position="90"/>
        <end position="116"/>
    </location>
</feature>
<accession>A0A6N4WCN8</accession>
<name>A0A6N4WCN8_9MYCO</name>
<protein>
    <submittedName>
        <fullName evidence="2">Uncharacterized protein</fullName>
    </submittedName>
</protein>
<reference evidence="2 3" key="1">
    <citation type="journal article" date="2019" name="Emerg. Microbes Infect.">
        <title>Comprehensive subspecies identification of 175 nontuberculous mycobacteria species based on 7547 genomic profiles.</title>
        <authorList>
            <person name="Matsumoto Y."/>
            <person name="Kinjo T."/>
            <person name="Motooka D."/>
            <person name="Nabeya D."/>
            <person name="Jung N."/>
            <person name="Uechi K."/>
            <person name="Horii T."/>
            <person name="Iida T."/>
            <person name="Fujita J."/>
            <person name="Nakamura S."/>
        </authorList>
    </citation>
    <scope>NUCLEOTIDE SEQUENCE [LARGE SCALE GENOMIC DNA]</scope>
    <source>
        <strain evidence="2 3">JCM 30275</strain>
    </source>
</reference>
<sequence>MRGGRYRCLRARRRGRDFPNADQTRVDGYGICDKSTAGELFSQLVSDWRLHIDARLKRLLRLQIGFHTLPFRLPSGTSQVRTTDYCGETSAGALSARPTSRRTVTSTSARRSTLEG</sequence>
<evidence type="ECO:0000256" key="1">
    <source>
        <dbReference type="SAM" id="MobiDB-lite"/>
    </source>
</evidence>
<feature type="compositionally biased region" description="Low complexity" evidence="1">
    <location>
        <begin position="95"/>
        <end position="116"/>
    </location>
</feature>
<evidence type="ECO:0000313" key="3">
    <source>
        <dbReference type="Proteomes" id="UP000467249"/>
    </source>
</evidence>
<dbReference type="KEGG" id="many:MANY_31810"/>
<keyword evidence="3" id="KW-1185">Reference proteome</keyword>
<proteinExistence type="predicted"/>
<dbReference type="AlphaFoldDB" id="A0A6N4WCN8"/>